<evidence type="ECO:0000256" key="5">
    <source>
        <dbReference type="ARBA" id="ARBA00022833"/>
    </source>
</evidence>
<evidence type="ECO:0000256" key="7">
    <source>
        <dbReference type="ARBA" id="ARBA00023136"/>
    </source>
</evidence>
<comment type="similarity">
    <text evidence="2">Belongs to the ZIP transporter (TC 2.A.5) family.</text>
</comment>
<dbReference type="InterPro" id="IPR003689">
    <property type="entry name" value="ZIP"/>
</dbReference>
<dbReference type="PANTHER" id="PTHR11040:SF211">
    <property type="entry name" value="ZINC TRANSPORTER ZIP11"/>
    <property type="match status" value="1"/>
</dbReference>
<comment type="subcellular location">
    <subcellularLocation>
        <location evidence="1">Cell membrane</location>
        <topology evidence="1">Multi-pass membrane protein</topology>
    </subcellularLocation>
</comment>
<evidence type="ECO:0000256" key="3">
    <source>
        <dbReference type="ARBA" id="ARBA00022475"/>
    </source>
</evidence>
<evidence type="ECO:0000256" key="8">
    <source>
        <dbReference type="SAM" id="Phobius"/>
    </source>
</evidence>
<sequence>MTIAPYIFGLAAALATLAGGLLALRFRQRIVLILGVTSGMVLGVAVFDLVPEALHLARGHWNERALIAFVALGLGAYMLLDRVLAQGTWMPRGWHTHLGPASLTLHSLMDGLGIGLAFQIDVQAGWLVAIAVLTHDIADGVNTVSLCLAARSQAAAQRWLILNGAAPLLGVLLGLCIAVPPAMLAPLMAFFAGVFLYIGACELVPRSQTLHPGLRTTLACIGGMALMFAVTSMAH</sequence>
<feature type="transmembrane region" description="Helical" evidence="8">
    <location>
        <begin position="65"/>
        <end position="84"/>
    </location>
</feature>
<evidence type="ECO:0000256" key="6">
    <source>
        <dbReference type="ARBA" id="ARBA00022989"/>
    </source>
</evidence>
<keyword evidence="4 8" id="KW-0812">Transmembrane</keyword>
<feature type="transmembrane region" description="Helical" evidence="8">
    <location>
        <begin position="216"/>
        <end position="234"/>
    </location>
</feature>
<organism evidence="9 10">
    <name type="scientific">Novosphingobium beihaiensis</name>
    <dbReference type="NCBI Taxonomy" id="2930389"/>
    <lineage>
        <taxon>Bacteria</taxon>
        <taxon>Pseudomonadati</taxon>
        <taxon>Pseudomonadota</taxon>
        <taxon>Alphaproteobacteria</taxon>
        <taxon>Sphingomonadales</taxon>
        <taxon>Sphingomonadaceae</taxon>
        <taxon>Novosphingobium</taxon>
    </lineage>
</organism>
<feature type="transmembrane region" description="Helical" evidence="8">
    <location>
        <begin position="31"/>
        <end position="50"/>
    </location>
</feature>
<evidence type="ECO:0000256" key="1">
    <source>
        <dbReference type="ARBA" id="ARBA00004651"/>
    </source>
</evidence>
<evidence type="ECO:0000256" key="2">
    <source>
        <dbReference type="ARBA" id="ARBA00006939"/>
    </source>
</evidence>
<evidence type="ECO:0000313" key="10">
    <source>
        <dbReference type="Proteomes" id="UP001202281"/>
    </source>
</evidence>
<accession>A0ABT0BV27</accession>
<dbReference type="EMBL" id="JALHLG010000048">
    <property type="protein sequence ID" value="MCJ2188835.1"/>
    <property type="molecule type" value="Genomic_DNA"/>
</dbReference>
<feature type="transmembrane region" description="Helical" evidence="8">
    <location>
        <begin position="186"/>
        <end position="204"/>
    </location>
</feature>
<name>A0ABT0BV27_9SPHN</name>
<keyword evidence="7 8" id="KW-0472">Membrane</keyword>
<keyword evidence="10" id="KW-1185">Reference proteome</keyword>
<comment type="caution">
    <text evidence="9">The sequence shown here is derived from an EMBL/GenBank/DDBJ whole genome shotgun (WGS) entry which is preliminary data.</text>
</comment>
<keyword evidence="3" id="KW-1003">Cell membrane</keyword>
<feature type="transmembrane region" description="Helical" evidence="8">
    <location>
        <begin position="6"/>
        <end position="24"/>
    </location>
</feature>
<keyword evidence="6 8" id="KW-1133">Transmembrane helix</keyword>
<keyword evidence="5" id="KW-0862">Zinc</keyword>
<evidence type="ECO:0000313" key="9">
    <source>
        <dbReference type="EMBL" id="MCJ2188835.1"/>
    </source>
</evidence>
<dbReference type="RefSeq" id="WP_243923784.1">
    <property type="nucleotide sequence ID" value="NZ_JALHLG010000048.1"/>
</dbReference>
<gene>
    <name evidence="9" type="ORF">MTR66_18690</name>
</gene>
<dbReference type="Proteomes" id="UP001202281">
    <property type="component" value="Unassembled WGS sequence"/>
</dbReference>
<reference evidence="9 10" key="1">
    <citation type="submission" date="2022-04" db="EMBL/GenBank/DDBJ databases">
        <title>Identification of a novel bacterium isolated from mangrove sediments.</title>
        <authorList>
            <person name="Pan X."/>
        </authorList>
    </citation>
    <scope>NUCLEOTIDE SEQUENCE [LARGE SCALE GENOMIC DNA]</scope>
    <source>
        <strain evidence="9 10">B2638</strain>
    </source>
</reference>
<dbReference type="PANTHER" id="PTHR11040">
    <property type="entry name" value="ZINC/IRON TRANSPORTER"/>
    <property type="match status" value="1"/>
</dbReference>
<evidence type="ECO:0000256" key="4">
    <source>
        <dbReference type="ARBA" id="ARBA00022692"/>
    </source>
</evidence>
<feature type="transmembrane region" description="Helical" evidence="8">
    <location>
        <begin position="160"/>
        <end position="180"/>
    </location>
</feature>
<proteinExistence type="inferred from homology"/>
<dbReference type="Pfam" id="PF02535">
    <property type="entry name" value="Zip"/>
    <property type="match status" value="1"/>
</dbReference>
<protein>
    <submittedName>
        <fullName evidence="9">ZIP family metal transporter</fullName>
    </submittedName>
</protein>